<protein>
    <submittedName>
        <fullName evidence="1">Uncharacterized protein</fullName>
    </submittedName>
</protein>
<dbReference type="Proteomes" id="UP000036890">
    <property type="component" value="Unassembled WGS sequence"/>
</dbReference>
<dbReference type="EMBL" id="AJLO02000047">
    <property type="protein sequence ID" value="KOE97283.1"/>
    <property type="molecule type" value="Genomic_DNA"/>
</dbReference>
<comment type="caution">
    <text evidence="1">The sequence shown here is derived from an EMBL/GenBank/DDBJ whole genome shotgun (WGS) entry which is preliminary data.</text>
</comment>
<dbReference type="OrthoDB" id="6039477at2"/>
<evidence type="ECO:0000313" key="1">
    <source>
        <dbReference type="EMBL" id="KOE97283.1"/>
    </source>
</evidence>
<accession>A0A0L8A4G0</accession>
<sequence>MTAKKKAPKLSPVNQLQGVLVVLENQKAKSPTAELLLAIREMVSDALAVLQEPDPTKQRIAFVLLAVQQSTQVAVKVVRGKRLTRVTIVDQPLYHWALEEIHSLAGAA</sequence>
<dbReference type="AlphaFoldDB" id="A0A0L8A4G0"/>
<proteinExistence type="predicted"/>
<name>A0A0L8A4G0_9GAMM</name>
<evidence type="ECO:0000313" key="2">
    <source>
        <dbReference type="Proteomes" id="UP000036890"/>
    </source>
</evidence>
<gene>
    <name evidence="1" type="ORF">W7K_21240</name>
</gene>
<organism evidence="1 2">
    <name type="scientific">Stenotrophomonas geniculata N1</name>
    <dbReference type="NCBI Taxonomy" id="1167641"/>
    <lineage>
        <taxon>Bacteria</taxon>
        <taxon>Pseudomonadati</taxon>
        <taxon>Pseudomonadota</taxon>
        <taxon>Gammaproteobacteria</taxon>
        <taxon>Lysobacterales</taxon>
        <taxon>Lysobacteraceae</taxon>
        <taxon>Stenotrophomonas</taxon>
    </lineage>
</organism>
<reference evidence="1 2" key="1">
    <citation type="journal article" date="2012" name="J. Bacteriol.">
        <title>Genome sequence of a novel nicotine-degrading strain, Pseudomonas geniculata N1.</title>
        <authorList>
            <person name="Tang H."/>
            <person name="Yu H."/>
            <person name="Tai C."/>
            <person name="Huang K."/>
            <person name="Liu Y."/>
            <person name="Wang L."/>
            <person name="Yao Y."/>
            <person name="Wu G."/>
            <person name="Xu P."/>
        </authorList>
    </citation>
    <scope>NUCLEOTIDE SEQUENCE [LARGE SCALE GENOMIC DNA]</scope>
    <source>
        <strain evidence="1 2">N1</strain>
    </source>
</reference>
<dbReference type="RefSeq" id="WP_010480603.1">
    <property type="nucleotide sequence ID" value="NZ_AJLO02000047.1"/>
</dbReference>